<dbReference type="RefSeq" id="WP_382171942.1">
    <property type="nucleotide sequence ID" value="NZ_JBHRXX010000002.1"/>
</dbReference>
<keyword evidence="2" id="KW-1003">Cell membrane</keyword>
<evidence type="ECO:0000256" key="5">
    <source>
        <dbReference type="ARBA" id="ARBA00022840"/>
    </source>
</evidence>
<keyword evidence="4" id="KW-0547">Nucleotide-binding</keyword>
<name>A0ABV7W0X5_9BURK</name>
<reference evidence="11" key="1">
    <citation type="journal article" date="2019" name="Int. J. Syst. Evol. Microbiol.">
        <title>The Global Catalogue of Microorganisms (GCM) 10K type strain sequencing project: providing services to taxonomists for standard genome sequencing and annotation.</title>
        <authorList>
            <consortium name="The Broad Institute Genomics Platform"/>
            <consortium name="The Broad Institute Genome Sequencing Center for Infectious Disease"/>
            <person name="Wu L."/>
            <person name="Ma J."/>
        </authorList>
    </citation>
    <scope>NUCLEOTIDE SEQUENCE [LARGE SCALE GENOMIC DNA]</scope>
    <source>
        <strain evidence="11">KCTC 42501</strain>
    </source>
</reference>
<keyword evidence="3" id="KW-0410">Iron transport</keyword>
<evidence type="ECO:0000256" key="1">
    <source>
        <dbReference type="ARBA" id="ARBA00022448"/>
    </source>
</evidence>
<protein>
    <submittedName>
        <fullName evidence="10">ABC transporter ATP-binding protein</fullName>
    </submittedName>
</protein>
<dbReference type="PANTHER" id="PTHR42781:SF4">
    <property type="entry name" value="SPERMIDINE_PUTRESCINE IMPORT ATP-BINDING PROTEIN POTA"/>
    <property type="match status" value="1"/>
</dbReference>
<dbReference type="EMBL" id="JBHRXX010000002">
    <property type="protein sequence ID" value="MFC3683072.1"/>
    <property type="molecule type" value="Genomic_DNA"/>
</dbReference>
<organism evidence="10 11">
    <name type="scientific">Hydrogenophaga luteola</name>
    <dbReference type="NCBI Taxonomy" id="1591122"/>
    <lineage>
        <taxon>Bacteria</taxon>
        <taxon>Pseudomonadati</taxon>
        <taxon>Pseudomonadota</taxon>
        <taxon>Betaproteobacteria</taxon>
        <taxon>Burkholderiales</taxon>
        <taxon>Comamonadaceae</taxon>
        <taxon>Hydrogenophaga</taxon>
    </lineage>
</organism>
<dbReference type="SMART" id="SM00382">
    <property type="entry name" value="AAA"/>
    <property type="match status" value="1"/>
</dbReference>
<evidence type="ECO:0000256" key="6">
    <source>
        <dbReference type="ARBA" id="ARBA00023004"/>
    </source>
</evidence>
<dbReference type="PANTHER" id="PTHR42781">
    <property type="entry name" value="SPERMIDINE/PUTRESCINE IMPORT ATP-BINDING PROTEIN POTA"/>
    <property type="match status" value="1"/>
</dbReference>
<dbReference type="Gene3D" id="3.40.50.300">
    <property type="entry name" value="P-loop containing nucleotide triphosphate hydrolases"/>
    <property type="match status" value="1"/>
</dbReference>
<proteinExistence type="predicted"/>
<dbReference type="InterPro" id="IPR017871">
    <property type="entry name" value="ABC_transporter-like_CS"/>
</dbReference>
<evidence type="ECO:0000256" key="8">
    <source>
        <dbReference type="ARBA" id="ARBA00023136"/>
    </source>
</evidence>
<dbReference type="InterPro" id="IPR015853">
    <property type="entry name" value="ABC_transpr_FbpC"/>
</dbReference>
<feature type="domain" description="ABC transporter" evidence="9">
    <location>
        <begin position="2"/>
        <end position="216"/>
    </location>
</feature>
<evidence type="ECO:0000259" key="9">
    <source>
        <dbReference type="PROSITE" id="PS50893"/>
    </source>
</evidence>
<sequence>MLELRNIHKHWHDAAEWPLLSGVNLRVDAGETVALLGASGSGKSTLLKIVAGLEAPEQGSVWFDGVDITGWPPERRGFALMFQDFALFPHLNVRDNVAFGLIEQRVRKAKARERAQAMLARFGLGGHGDARVWTLSGGEQQRVALARALITQPRALLLDEPFSALDAHLREQLRDEFRERIAEAGMTAILVTHDAQEAQAMAQHAWTLRDGRPQSLW</sequence>
<evidence type="ECO:0000256" key="4">
    <source>
        <dbReference type="ARBA" id="ARBA00022741"/>
    </source>
</evidence>
<dbReference type="CDD" id="cd03259">
    <property type="entry name" value="ABC_Carb_Solutes_like"/>
    <property type="match status" value="1"/>
</dbReference>
<keyword evidence="8" id="KW-0472">Membrane</keyword>
<accession>A0ABV7W0X5</accession>
<dbReference type="InterPro" id="IPR050093">
    <property type="entry name" value="ABC_SmlMolc_Importer"/>
</dbReference>
<comment type="caution">
    <text evidence="10">The sequence shown here is derived from an EMBL/GenBank/DDBJ whole genome shotgun (WGS) entry which is preliminary data.</text>
</comment>
<keyword evidence="6" id="KW-0408">Iron</keyword>
<dbReference type="Proteomes" id="UP001595729">
    <property type="component" value="Unassembled WGS sequence"/>
</dbReference>
<evidence type="ECO:0000313" key="11">
    <source>
        <dbReference type="Proteomes" id="UP001595729"/>
    </source>
</evidence>
<gene>
    <name evidence="10" type="ORF">ACFOPI_05670</name>
</gene>
<dbReference type="PROSITE" id="PS50893">
    <property type="entry name" value="ABC_TRANSPORTER_2"/>
    <property type="match status" value="1"/>
</dbReference>
<keyword evidence="5 10" id="KW-0067">ATP-binding</keyword>
<dbReference type="GO" id="GO:0005524">
    <property type="term" value="F:ATP binding"/>
    <property type="evidence" value="ECO:0007669"/>
    <property type="project" value="UniProtKB-KW"/>
</dbReference>
<evidence type="ECO:0000256" key="7">
    <source>
        <dbReference type="ARBA" id="ARBA00023065"/>
    </source>
</evidence>
<dbReference type="PROSITE" id="PS00211">
    <property type="entry name" value="ABC_TRANSPORTER_1"/>
    <property type="match status" value="1"/>
</dbReference>
<keyword evidence="1" id="KW-0813">Transport</keyword>
<evidence type="ECO:0000256" key="2">
    <source>
        <dbReference type="ARBA" id="ARBA00022475"/>
    </source>
</evidence>
<dbReference type="SUPFAM" id="SSF52540">
    <property type="entry name" value="P-loop containing nucleoside triphosphate hydrolases"/>
    <property type="match status" value="1"/>
</dbReference>
<evidence type="ECO:0000313" key="10">
    <source>
        <dbReference type="EMBL" id="MFC3683072.1"/>
    </source>
</evidence>
<dbReference type="Pfam" id="PF00005">
    <property type="entry name" value="ABC_tran"/>
    <property type="match status" value="1"/>
</dbReference>
<keyword evidence="11" id="KW-1185">Reference proteome</keyword>
<dbReference type="InterPro" id="IPR003439">
    <property type="entry name" value="ABC_transporter-like_ATP-bd"/>
</dbReference>
<dbReference type="InterPro" id="IPR003593">
    <property type="entry name" value="AAA+_ATPase"/>
</dbReference>
<dbReference type="InterPro" id="IPR027417">
    <property type="entry name" value="P-loop_NTPase"/>
</dbReference>
<evidence type="ECO:0000256" key="3">
    <source>
        <dbReference type="ARBA" id="ARBA00022496"/>
    </source>
</evidence>
<keyword evidence="7" id="KW-0406">Ion transport</keyword>